<keyword evidence="1 3" id="KW-0807">Transducer</keyword>
<dbReference type="GO" id="GO:0007165">
    <property type="term" value="P:signal transduction"/>
    <property type="evidence" value="ECO:0007669"/>
    <property type="project" value="UniProtKB-KW"/>
</dbReference>
<name>Q7M9D4_WOLSU</name>
<organism evidence="8">
    <name type="scientific">Wolinella succinogenes (strain ATCC 29543 / DSM 1740 / CCUG 13145 / JCM 31913 / LMG 7466 / NCTC 11488 / FDC 602W)</name>
    <name type="common">Vibrio succinogenes</name>
    <dbReference type="NCBI Taxonomy" id="273121"/>
    <lineage>
        <taxon>Bacteria</taxon>
        <taxon>Pseudomonadati</taxon>
        <taxon>Campylobacterota</taxon>
        <taxon>Epsilonproteobacteria</taxon>
        <taxon>Campylobacterales</taxon>
        <taxon>Helicobacteraceae</taxon>
        <taxon>Wolinella</taxon>
    </lineage>
</organism>
<dbReference type="AlphaFoldDB" id="Q7M9D4"/>
<dbReference type="Pfam" id="PF08376">
    <property type="entry name" value="NIT"/>
    <property type="match status" value="1"/>
</dbReference>
<dbReference type="STRING" id="273121.WS1002"/>
<evidence type="ECO:0000256" key="4">
    <source>
        <dbReference type="SAM" id="Phobius"/>
    </source>
</evidence>
<reference evidence="7 8" key="1">
    <citation type="journal article" date="2003" name="Proc. Natl. Acad. Sci. U.S.A.">
        <title>Complete genome sequence and analysis of Wolinella succinogenes.</title>
        <authorList>
            <person name="Baar C."/>
            <person name="Eppinger M."/>
            <person name="Raddatz G."/>
            <person name="Simon JM."/>
            <person name="Lanz C."/>
            <person name="Klimmek O."/>
            <person name="Nandakumar R."/>
            <person name="Gross R."/>
            <person name="Rosinus A."/>
            <person name="Keller H."/>
            <person name="Jagtap P."/>
            <person name="Linke B."/>
            <person name="Meyer F."/>
            <person name="Lederer H."/>
            <person name="Schuster S.C."/>
        </authorList>
    </citation>
    <scope>NUCLEOTIDE SEQUENCE [LARGE SCALE GENOMIC DNA]</scope>
    <source>
        <strain evidence="8">ATCC 29543 / DSM 1740 / CCUG 13145 / JCM 31913 / LMG 7466 / NCTC 11488 / FDC 602W</strain>
    </source>
</reference>
<dbReference type="PANTHER" id="PTHR32089">
    <property type="entry name" value="METHYL-ACCEPTING CHEMOTAXIS PROTEIN MCPB"/>
    <property type="match status" value="1"/>
</dbReference>
<dbReference type="eggNOG" id="COG0840">
    <property type="taxonomic scope" value="Bacteria"/>
</dbReference>
<evidence type="ECO:0000313" key="8">
    <source>
        <dbReference type="Proteomes" id="UP000000422"/>
    </source>
</evidence>
<accession>Q7M9D4</accession>
<dbReference type="PROSITE" id="PS50885">
    <property type="entry name" value="HAMP"/>
    <property type="match status" value="1"/>
</dbReference>
<evidence type="ECO:0000256" key="3">
    <source>
        <dbReference type="PROSITE-ProRule" id="PRU00284"/>
    </source>
</evidence>
<dbReference type="InterPro" id="IPR003660">
    <property type="entry name" value="HAMP_dom"/>
</dbReference>
<dbReference type="PANTHER" id="PTHR32089:SF112">
    <property type="entry name" value="LYSOZYME-LIKE PROTEIN-RELATED"/>
    <property type="match status" value="1"/>
</dbReference>
<dbReference type="RefSeq" id="WP_011138898.1">
    <property type="nucleotide sequence ID" value="NC_005090.1"/>
</dbReference>
<comment type="similarity">
    <text evidence="2">Belongs to the methyl-accepting chemotaxis (MCP) protein family.</text>
</comment>
<dbReference type="SMART" id="SM00283">
    <property type="entry name" value="MA"/>
    <property type="match status" value="1"/>
</dbReference>
<keyword evidence="4" id="KW-1133">Transmembrane helix</keyword>
<keyword evidence="8" id="KW-1185">Reference proteome</keyword>
<evidence type="ECO:0000259" key="5">
    <source>
        <dbReference type="PROSITE" id="PS50111"/>
    </source>
</evidence>
<evidence type="ECO:0000256" key="2">
    <source>
        <dbReference type="ARBA" id="ARBA00029447"/>
    </source>
</evidence>
<feature type="transmembrane region" description="Helical" evidence="4">
    <location>
        <begin position="314"/>
        <end position="336"/>
    </location>
</feature>
<evidence type="ECO:0000313" key="7">
    <source>
        <dbReference type="EMBL" id="CAE10104.1"/>
    </source>
</evidence>
<dbReference type="InterPro" id="IPR013587">
    <property type="entry name" value="Nitrate/nitrite_sensing"/>
</dbReference>
<protein>
    <submittedName>
        <fullName evidence="7">CHEMOTAXIS PROTEIN (TLPB)</fullName>
    </submittedName>
</protein>
<dbReference type="SUPFAM" id="SSF58104">
    <property type="entry name" value="Methyl-accepting chemotaxis protein (MCP) signaling domain"/>
    <property type="match status" value="1"/>
</dbReference>
<gene>
    <name evidence="7" type="ordered locus">WS1002</name>
</gene>
<dbReference type="InterPro" id="IPR004089">
    <property type="entry name" value="MCPsignal_dom"/>
</dbReference>
<dbReference type="EMBL" id="BX571659">
    <property type="protein sequence ID" value="CAE10104.1"/>
    <property type="molecule type" value="Genomic_DNA"/>
</dbReference>
<sequence>MSMLAFIQNLKIATKMKLVIFIPVLALLLLSGIIIGERYRLKNESLLLEQSVILSTQISQVVHELQKERGASAGFLGSKGEKFGDILREQRQLTNTKIAELESFLKNFDPTRYDQSFQGFLQEGQKAIKNRDSIRQKVDSLNVNIAEVLGYYTTTISHGIDTIGSIANMSTHSKITRRLFAYTNFLLSKERAGLERATLSNTFSQDRFAPGIYQRFVALLTEQETFMKSFQTFGQKEDVSFYQKTLQGKSVEEVGRMRKIALERYLEGGFGIEATYWFSTITEKIDLLKKVEDHLAMKLIKDIVEIKERSSLEFTLALLGISIVVLFALLFGFLIAKDIISRVAIVQDRLLHIQREKDLSHPIGLHCKDEIGTIALALDRFLDSIREILLELSKQSHENTQISHDLLSTAERVKQNTAQSSSLSENTIGVGKRMEEVVSQNLAEADKTAHDIQGAQEQLGAASSFMVKLSESVKEDAKTEEMLAESIHSLNQDAQNIKGVLTVIADIADQTNLLALNAAIEAARAGEHGRGFAVVSDEVRKLAERTQKSLGEINITINTLMQAISDVSAQMNDNSGRIYQLVDASSEVEEKITSVAQIMQEAVSIAQNSLESSKELGENSNELLGNSEQINARLQEIAQSMGYISEASHRLDQKTSEINERLSQFKL</sequence>
<dbReference type="PROSITE" id="PS50111">
    <property type="entry name" value="CHEMOTAXIS_TRANSDUC_2"/>
    <property type="match status" value="1"/>
</dbReference>
<evidence type="ECO:0000259" key="6">
    <source>
        <dbReference type="PROSITE" id="PS50885"/>
    </source>
</evidence>
<proteinExistence type="inferred from homology"/>
<keyword evidence="4" id="KW-0472">Membrane</keyword>
<evidence type="ECO:0000256" key="1">
    <source>
        <dbReference type="ARBA" id="ARBA00023224"/>
    </source>
</evidence>
<keyword evidence="4" id="KW-0812">Transmembrane</keyword>
<dbReference type="Proteomes" id="UP000000422">
    <property type="component" value="Chromosome"/>
</dbReference>
<dbReference type="GO" id="GO:0016020">
    <property type="term" value="C:membrane"/>
    <property type="evidence" value="ECO:0007669"/>
    <property type="project" value="InterPro"/>
</dbReference>
<feature type="domain" description="HAMP" evidence="6">
    <location>
        <begin position="337"/>
        <end position="390"/>
    </location>
</feature>
<dbReference type="HOGENOM" id="CLU_000445_107_27_7"/>
<feature type="domain" description="Methyl-accepting transducer" evidence="5">
    <location>
        <begin position="395"/>
        <end position="638"/>
    </location>
</feature>
<dbReference type="KEGG" id="wsu:WS1002"/>
<dbReference type="Pfam" id="PF00015">
    <property type="entry name" value="MCPsignal"/>
    <property type="match status" value="1"/>
</dbReference>
<dbReference type="Gene3D" id="1.10.287.950">
    <property type="entry name" value="Methyl-accepting chemotaxis protein"/>
    <property type="match status" value="1"/>
</dbReference>